<dbReference type="RefSeq" id="WP_380097009.1">
    <property type="nucleotide sequence ID" value="NZ_JBHRYD010000009.1"/>
</dbReference>
<organism evidence="14 15">
    <name type="scientific">Devosia honganensis</name>
    <dbReference type="NCBI Taxonomy" id="1610527"/>
    <lineage>
        <taxon>Bacteria</taxon>
        <taxon>Pseudomonadati</taxon>
        <taxon>Pseudomonadota</taxon>
        <taxon>Alphaproteobacteria</taxon>
        <taxon>Hyphomicrobiales</taxon>
        <taxon>Devosiaceae</taxon>
        <taxon>Devosia</taxon>
    </lineage>
</organism>
<evidence type="ECO:0000259" key="12">
    <source>
        <dbReference type="Pfam" id="PF00593"/>
    </source>
</evidence>
<evidence type="ECO:0000256" key="11">
    <source>
        <dbReference type="RuleBase" id="RU003357"/>
    </source>
</evidence>
<comment type="subcellular location">
    <subcellularLocation>
        <location evidence="1 9">Cell outer membrane</location>
        <topology evidence="1 9">Multi-pass membrane protein</topology>
    </subcellularLocation>
</comment>
<evidence type="ECO:0000256" key="4">
    <source>
        <dbReference type="ARBA" id="ARBA00022692"/>
    </source>
</evidence>
<dbReference type="CDD" id="cd01347">
    <property type="entry name" value="ligand_gated_channel"/>
    <property type="match status" value="1"/>
</dbReference>
<protein>
    <submittedName>
        <fullName evidence="14">FepA family TonB-dependent siderophore receptor</fullName>
    </submittedName>
</protein>
<evidence type="ECO:0000256" key="10">
    <source>
        <dbReference type="PROSITE-ProRule" id="PRU10144"/>
    </source>
</evidence>
<keyword evidence="8 9" id="KW-0998">Cell outer membrane</keyword>
<evidence type="ECO:0000313" key="14">
    <source>
        <dbReference type="EMBL" id="MFC3705240.1"/>
    </source>
</evidence>
<feature type="domain" description="TonB-dependent receptor plug" evidence="13">
    <location>
        <begin position="45"/>
        <end position="160"/>
    </location>
</feature>
<comment type="caution">
    <text evidence="14">The sequence shown here is derived from an EMBL/GenBank/DDBJ whole genome shotgun (WGS) entry which is preliminary data.</text>
</comment>
<keyword evidence="15" id="KW-1185">Reference proteome</keyword>
<dbReference type="InterPro" id="IPR010917">
    <property type="entry name" value="TonB_rcpt_CS"/>
</dbReference>
<reference evidence="15" key="1">
    <citation type="journal article" date="2019" name="Int. J. Syst. Evol. Microbiol.">
        <title>The Global Catalogue of Microorganisms (GCM) 10K type strain sequencing project: providing services to taxonomists for standard genome sequencing and annotation.</title>
        <authorList>
            <consortium name="The Broad Institute Genomics Platform"/>
            <consortium name="The Broad Institute Genome Sequencing Center for Infectious Disease"/>
            <person name="Wu L."/>
            <person name="Ma J."/>
        </authorList>
    </citation>
    <scope>NUCLEOTIDE SEQUENCE [LARGE SCALE GENOMIC DNA]</scope>
    <source>
        <strain evidence="15">KCTC 42281</strain>
    </source>
</reference>
<evidence type="ECO:0000259" key="13">
    <source>
        <dbReference type="Pfam" id="PF07715"/>
    </source>
</evidence>
<evidence type="ECO:0000256" key="9">
    <source>
        <dbReference type="PROSITE-ProRule" id="PRU01360"/>
    </source>
</evidence>
<evidence type="ECO:0000256" key="5">
    <source>
        <dbReference type="ARBA" id="ARBA00022729"/>
    </source>
</evidence>
<evidence type="ECO:0000313" key="15">
    <source>
        <dbReference type="Proteomes" id="UP001595613"/>
    </source>
</evidence>
<dbReference type="Pfam" id="PF00593">
    <property type="entry name" value="TonB_dep_Rec_b-barrel"/>
    <property type="match status" value="1"/>
</dbReference>
<dbReference type="Gene3D" id="2.170.130.10">
    <property type="entry name" value="TonB-dependent receptor, plug domain"/>
    <property type="match status" value="1"/>
</dbReference>
<dbReference type="InterPro" id="IPR039426">
    <property type="entry name" value="TonB-dep_rcpt-like"/>
</dbReference>
<keyword evidence="5" id="KW-0732">Signal</keyword>
<gene>
    <name evidence="14" type="ORF">ACFOOL_10780</name>
</gene>
<proteinExistence type="inferred from homology"/>
<keyword evidence="14" id="KW-0675">Receptor</keyword>
<keyword evidence="4 9" id="KW-0812">Transmembrane</keyword>
<dbReference type="EMBL" id="JBHRYD010000009">
    <property type="protein sequence ID" value="MFC3705240.1"/>
    <property type="molecule type" value="Genomic_DNA"/>
</dbReference>
<dbReference type="Gene3D" id="2.40.170.20">
    <property type="entry name" value="TonB-dependent receptor, beta-barrel domain"/>
    <property type="match status" value="1"/>
</dbReference>
<dbReference type="InterPro" id="IPR058134">
    <property type="entry name" value="PirA/FepA/PfeA"/>
</dbReference>
<dbReference type="PROSITE" id="PS01156">
    <property type="entry name" value="TONB_DEPENDENT_REC_2"/>
    <property type="match status" value="1"/>
</dbReference>
<keyword evidence="6 11" id="KW-0798">TonB box</keyword>
<dbReference type="Pfam" id="PF07715">
    <property type="entry name" value="Plug"/>
    <property type="match status" value="1"/>
</dbReference>
<dbReference type="NCBIfam" id="NF010048">
    <property type="entry name" value="PRK13524.1"/>
    <property type="match status" value="1"/>
</dbReference>
<dbReference type="PANTHER" id="PTHR30069">
    <property type="entry name" value="TONB-DEPENDENT OUTER MEMBRANE RECEPTOR"/>
    <property type="match status" value="1"/>
</dbReference>
<dbReference type="InterPro" id="IPR012910">
    <property type="entry name" value="Plug_dom"/>
</dbReference>
<evidence type="ECO:0000256" key="3">
    <source>
        <dbReference type="ARBA" id="ARBA00022452"/>
    </source>
</evidence>
<evidence type="ECO:0000256" key="1">
    <source>
        <dbReference type="ARBA" id="ARBA00004571"/>
    </source>
</evidence>
<feature type="domain" description="TonB-dependent receptor-like beta-barrel" evidence="12">
    <location>
        <begin position="254"/>
        <end position="696"/>
    </location>
</feature>
<evidence type="ECO:0000256" key="2">
    <source>
        <dbReference type="ARBA" id="ARBA00022448"/>
    </source>
</evidence>
<keyword evidence="3 9" id="KW-1134">Transmembrane beta strand</keyword>
<keyword evidence="2 9" id="KW-0813">Transport</keyword>
<evidence type="ECO:0000256" key="8">
    <source>
        <dbReference type="ARBA" id="ARBA00023237"/>
    </source>
</evidence>
<dbReference type="SUPFAM" id="SSF56935">
    <property type="entry name" value="Porins"/>
    <property type="match status" value="1"/>
</dbReference>
<dbReference type="PANTHER" id="PTHR30069:SF51">
    <property type="entry name" value="FERRIENTEROBACTIN RECEPTOR"/>
    <property type="match status" value="1"/>
</dbReference>
<evidence type="ECO:0000256" key="6">
    <source>
        <dbReference type="ARBA" id="ARBA00023077"/>
    </source>
</evidence>
<dbReference type="InterPro" id="IPR037066">
    <property type="entry name" value="Plug_dom_sf"/>
</dbReference>
<comment type="similarity">
    <text evidence="9 11">Belongs to the TonB-dependent receptor family.</text>
</comment>
<dbReference type="Proteomes" id="UP001595613">
    <property type="component" value="Unassembled WGS sequence"/>
</dbReference>
<name>A0ABV7X0X7_9HYPH</name>
<dbReference type="PROSITE" id="PS52016">
    <property type="entry name" value="TONB_DEPENDENT_REC_3"/>
    <property type="match status" value="1"/>
</dbReference>
<keyword evidence="7 9" id="KW-0472">Membrane</keyword>
<feature type="short sequence motif" description="TonB C-terminal box" evidence="10">
    <location>
        <begin position="712"/>
        <end position="729"/>
    </location>
</feature>
<accession>A0ABV7X0X7</accession>
<dbReference type="InterPro" id="IPR036942">
    <property type="entry name" value="Beta-barrel_TonB_sf"/>
</dbReference>
<dbReference type="NCBIfam" id="NF010051">
    <property type="entry name" value="PRK13528.1"/>
    <property type="match status" value="1"/>
</dbReference>
<sequence length="729" mass="78800">MTALALVLGVTTTQAQTFEILSDAEETVLQTLIVQAASRELKQALGVSTITSEDLERVPVGRDLAEIIRTMPGVNLTGNTSSGQYGQQRQIDLRGMGPENTLILIDGKPVLSRNSARMGRHGERDTRGDSNWVPPDLIERIEVIRGPAAARYGSGAAGGVVNIITKRPTRQMTTVSTYMSVPESDKEGGTQRASITIGGPINDIFSYRLAGNVSMTQPDAIDINEQAAADAGAANIVAGREGVVQYDLSGQWSAQLNADHRLDLDLAWSRQGNRFVGGQPSGVVDPGGAGVIDQLAQANAETSSLQRSTVSLTHQGIYDFGESSSYVQWEHTQNRRVRENTATGGGEAQFNRLDEYRTSYLDNLAAKTEWDFPIFALWNQTVTLGAEYRGEFLQAPIANESMNDDTLDSVNAHLLGLFLEDNILVTDQLTVTPGLRADFHSNFGANLSPSLNASYALTDEITVKAGIARAFKAPNLFQLSPDYYYNTMGMGCPAWNPGGPCRVVGNPDLDPEISVNKEIGIAYANADGLAASLTYYHNDYENKITSGDVLVRMENGAKIFAWENSGPAVISGLEGSLTIPLHETVSWTTNFTKVLHSEREAMARLADGTDALVKVPVSLVPDYTINTSLRWEPMESLGLTLSATHYGEIKPSNRTVLGAEIAENDQIAKDPYTTASFSLDYQVNENVKLAAGVNNLLNTRQFATSGTTGNANTYNEPGRSYYLSLTGSF</sequence>
<evidence type="ECO:0000256" key="7">
    <source>
        <dbReference type="ARBA" id="ARBA00023136"/>
    </source>
</evidence>
<dbReference type="InterPro" id="IPR000531">
    <property type="entry name" value="Beta-barrel_TonB"/>
</dbReference>